<dbReference type="InterPro" id="IPR001915">
    <property type="entry name" value="Peptidase_M48"/>
</dbReference>
<name>A0A7K1LJV1_9MICC</name>
<dbReference type="AlphaFoldDB" id="A0A7K1LJV1"/>
<comment type="cofactor">
    <cofactor evidence="1">
        <name>Zn(2+)</name>
        <dbReference type="ChEBI" id="CHEBI:29105"/>
    </cofactor>
</comment>
<dbReference type="GO" id="GO:0004222">
    <property type="term" value="F:metalloendopeptidase activity"/>
    <property type="evidence" value="ECO:0007669"/>
    <property type="project" value="InterPro"/>
</dbReference>
<feature type="compositionally biased region" description="Low complexity" evidence="12">
    <location>
        <begin position="437"/>
        <end position="453"/>
    </location>
</feature>
<keyword evidence="16" id="KW-1185">Reference proteome</keyword>
<dbReference type="InterPro" id="IPR050083">
    <property type="entry name" value="HtpX_protease"/>
</dbReference>
<dbReference type="GO" id="GO:0005886">
    <property type="term" value="C:plasma membrane"/>
    <property type="evidence" value="ECO:0007669"/>
    <property type="project" value="UniProtKB-SubCell"/>
</dbReference>
<keyword evidence="3" id="KW-1003">Cell membrane</keyword>
<dbReference type="Pfam" id="PF01435">
    <property type="entry name" value="Peptidase_M48"/>
    <property type="match status" value="2"/>
</dbReference>
<protein>
    <submittedName>
        <fullName evidence="15">M48 family metalloprotease</fullName>
    </submittedName>
</protein>
<evidence type="ECO:0000256" key="9">
    <source>
        <dbReference type="ARBA" id="ARBA00022989"/>
    </source>
</evidence>
<dbReference type="Gene3D" id="3.30.2010.10">
    <property type="entry name" value="Metalloproteases ('zincins'), catalytic domain"/>
    <property type="match status" value="1"/>
</dbReference>
<evidence type="ECO:0000256" key="10">
    <source>
        <dbReference type="ARBA" id="ARBA00023049"/>
    </source>
</evidence>
<evidence type="ECO:0000256" key="3">
    <source>
        <dbReference type="ARBA" id="ARBA00022475"/>
    </source>
</evidence>
<keyword evidence="4 15" id="KW-0645">Protease</keyword>
<dbReference type="Proteomes" id="UP000462152">
    <property type="component" value="Unassembled WGS sequence"/>
</dbReference>
<feature type="compositionally biased region" description="Pro residues" evidence="12">
    <location>
        <begin position="1"/>
        <end position="12"/>
    </location>
</feature>
<feature type="compositionally biased region" description="Basic and acidic residues" evidence="12">
    <location>
        <begin position="474"/>
        <end position="489"/>
    </location>
</feature>
<feature type="region of interest" description="Disordered" evidence="12">
    <location>
        <begin position="428"/>
        <end position="502"/>
    </location>
</feature>
<evidence type="ECO:0000313" key="15">
    <source>
        <dbReference type="EMBL" id="MUN55405.1"/>
    </source>
</evidence>
<keyword evidence="8" id="KW-0862">Zinc</keyword>
<sequence length="502" mass="54772">MPQNPYGPPPGPDFERDAHKYGAPGVHPPESALPSQPLADDVSNGWVPEDSRQRARSPLPGPSLFSTQSLLGEGLRGKLRHPGEIPWLIVGICFTIAAYTFAFWVLFIRTFMPMITTPTTYTEADTASTFDQLLALMCIVPIAIFIGRGMLYGQMRLSGVRITPTQFPEAYEMLVGAAKAHGLRRVPDAYVVLGNGTINAFASGHGHRRFVAIYSDLFEVGGEARDPDALRFIIGHEVGHIAAGHTSYFRLLGVSAFQNVPFLASILSRAQEYTADNFGYRYCPRGSEGTIRTLAAGKYLNKDVNFQELADRAVYERGLFTWLANLNMSHPATTWRAHALRDRSRPGRLIWRPRLNPANNPLSMVPAAEPAASWPDPLQSTEFLGTYPEKPGNAHWGVNVVSDKEVADRRDRVIPDLLDIYWAGPGRRGFGGPNGPAGPEGQTGPNGPTGTTGSADDDSARPRRSSGYGIDPEPGDRHRQAPPETRDSPDSSGDNPRPPENG</sequence>
<keyword evidence="6" id="KW-0479">Metal-binding</keyword>
<dbReference type="PANTHER" id="PTHR43221:SF1">
    <property type="entry name" value="PROTEASE HTPX"/>
    <property type="match status" value="1"/>
</dbReference>
<keyword evidence="11 13" id="KW-0472">Membrane</keyword>
<feature type="domain" description="Peptidase M48" evidence="14">
    <location>
        <begin position="256"/>
        <end position="343"/>
    </location>
</feature>
<dbReference type="EMBL" id="WOGT01000005">
    <property type="protein sequence ID" value="MUN55405.1"/>
    <property type="molecule type" value="Genomic_DNA"/>
</dbReference>
<evidence type="ECO:0000313" key="16">
    <source>
        <dbReference type="Proteomes" id="UP000462152"/>
    </source>
</evidence>
<keyword evidence="9 13" id="KW-1133">Transmembrane helix</keyword>
<evidence type="ECO:0000256" key="8">
    <source>
        <dbReference type="ARBA" id="ARBA00022833"/>
    </source>
</evidence>
<feature type="transmembrane region" description="Helical" evidence="13">
    <location>
        <begin position="85"/>
        <end position="112"/>
    </location>
</feature>
<evidence type="ECO:0000256" key="4">
    <source>
        <dbReference type="ARBA" id="ARBA00022670"/>
    </source>
</evidence>
<keyword evidence="5 13" id="KW-0812">Transmembrane</keyword>
<reference evidence="15 16" key="1">
    <citation type="submission" date="2019-12" db="EMBL/GenBank/DDBJ databases">
        <authorList>
            <person name="Li J."/>
            <person name="Shi Y."/>
            <person name="Xu G."/>
            <person name="Xiao D."/>
            <person name="Ran X."/>
        </authorList>
    </citation>
    <scope>NUCLEOTIDE SEQUENCE [LARGE SCALE GENOMIC DNA]</scope>
    <source>
        <strain evidence="15 16">JCM 15915</strain>
    </source>
</reference>
<keyword evidence="7" id="KW-0378">Hydrolase</keyword>
<dbReference type="PANTHER" id="PTHR43221">
    <property type="entry name" value="PROTEASE HTPX"/>
    <property type="match status" value="1"/>
</dbReference>
<evidence type="ECO:0000256" key="5">
    <source>
        <dbReference type="ARBA" id="ARBA00022692"/>
    </source>
</evidence>
<dbReference type="GO" id="GO:0006508">
    <property type="term" value="P:proteolysis"/>
    <property type="evidence" value="ECO:0007669"/>
    <property type="project" value="UniProtKB-KW"/>
</dbReference>
<evidence type="ECO:0000256" key="11">
    <source>
        <dbReference type="ARBA" id="ARBA00023136"/>
    </source>
</evidence>
<accession>A0A7K1LJV1</accession>
<proteinExistence type="predicted"/>
<evidence type="ECO:0000256" key="13">
    <source>
        <dbReference type="SAM" id="Phobius"/>
    </source>
</evidence>
<evidence type="ECO:0000256" key="1">
    <source>
        <dbReference type="ARBA" id="ARBA00001947"/>
    </source>
</evidence>
<dbReference type="OrthoDB" id="9810445at2"/>
<dbReference type="CDD" id="cd07325">
    <property type="entry name" value="M48_Ste24p_like"/>
    <property type="match status" value="1"/>
</dbReference>
<evidence type="ECO:0000256" key="2">
    <source>
        <dbReference type="ARBA" id="ARBA00004651"/>
    </source>
</evidence>
<comment type="caution">
    <text evidence="15">The sequence shown here is derived from an EMBL/GenBank/DDBJ whole genome shotgun (WGS) entry which is preliminary data.</text>
</comment>
<dbReference type="RefSeq" id="WP_129316119.1">
    <property type="nucleotide sequence ID" value="NZ_NOIQ01000018.1"/>
</dbReference>
<keyword evidence="10 15" id="KW-0482">Metalloprotease</keyword>
<evidence type="ECO:0000256" key="7">
    <source>
        <dbReference type="ARBA" id="ARBA00022801"/>
    </source>
</evidence>
<gene>
    <name evidence="15" type="ORF">GMA10_09330</name>
</gene>
<dbReference type="GO" id="GO:0046872">
    <property type="term" value="F:metal ion binding"/>
    <property type="evidence" value="ECO:0007669"/>
    <property type="project" value="UniProtKB-KW"/>
</dbReference>
<organism evidence="15 16">
    <name type="scientific">Rothia koreensis</name>
    <dbReference type="NCBI Taxonomy" id="592378"/>
    <lineage>
        <taxon>Bacteria</taxon>
        <taxon>Bacillati</taxon>
        <taxon>Actinomycetota</taxon>
        <taxon>Actinomycetes</taxon>
        <taxon>Micrococcales</taxon>
        <taxon>Micrococcaceae</taxon>
        <taxon>Rothia</taxon>
    </lineage>
</organism>
<feature type="region of interest" description="Disordered" evidence="12">
    <location>
        <begin position="1"/>
        <end position="63"/>
    </location>
</feature>
<feature type="domain" description="Peptidase M48" evidence="14">
    <location>
        <begin position="176"/>
        <end position="248"/>
    </location>
</feature>
<evidence type="ECO:0000256" key="6">
    <source>
        <dbReference type="ARBA" id="ARBA00022723"/>
    </source>
</evidence>
<evidence type="ECO:0000259" key="14">
    <source>
        <dbReference type="Pfam" id="PF01435"/>
    </source>
</evidence>
<evidence type="ECO:0000256" key="12">
    <source>
        <dbReference type="SAM" id="MobiDB-lite"/>
    </source>
</evidence>
<feature type="transmembrane region" description="Helical" evidence="13">
    <location>
        <begin position="132"/>
        <end position="151"/>
    </location>
</feature>
<comment type="subcellular location">
    <subcellularLocation>
        <location evidence="2">Cell membrane</location>
        <topology evidence="2">Multi-pass membrane protein</topology>
    </subcellularLocation>
</comment>